<evidence type="ECO:0000313" key="4">
    <source>
        <dbReference type="Proteomes" id="UP000655225"/>
    </source>
</evidence>
<protein>
    <recommendedName>
        <fullName evidence="2">Poly(A) RNA polymerase mitochondrial-like central palm domain-containing protein</fullName>
    </recommendedName>
</protein>
<dbReference type="CDD" id="cd05402">
    <property type="entry name" value="NT_PAP_TUTase"/>
    <property type="match status" value="1"/>
</dbReference>
<dbReference type="PANTHER" id="PTHR12271:SF123">
    <property type="entry name" value="PROTEIN HESO1"/>
    <property type="match status" value="1"/>
</dbReference>
<dbReference type="Gene3D" id="1.10.1410.10">
    <property type="match status" value="1"/>
</dbReference>
<feature type="compositionally biased region" description="Basic and acidic residues" evidence="1">
    <location>
        <begin position="423"/>
        <end position="440"/>
    </location>
</feature>
<dbReference type="Proteomes" id="UP000655225">
    <property type="component" value="Unassembled WGS sequence"/>
</dbReference>
<dbReference type="SUPFAM" id="SSF81301">
    <property type="entry name" value="Nucleotidyltransferase"/>
    <property type="match status" value="1"/>
</dbReference>
<gene>
    <name evidence="3" type="ORF">HHK36_016337</name>
</gene>
<dbReference type="Gene3D" id="3.30.460.10">
    <property type="entry name" value="Beta Polymerase, domain 2"/>
    <property type="match status" value="1"/>
</dbReference>
<name>A0A834Z2K5_TETSI</name>
<feature type="compositionally biased region" description="Polar residues" evidence="1">
    <location>
        <begin position="411"/>
        <end position="420"/>
    </location>
</feature>
<dbReference type="GO" id="GO:0031123">
    <property type="term" value="P:RNA 3'-end processing"/>
    <property type="evidence" value="ECO:0007669"/>
    <property type="project" value="TreeGrafter"/>
</dbReference>
<feature type="region of interest" description="Disordered" evidence="1">
    <location>
        <begin position="411"/>
        <end position="440"/>
    </location>
</feature>
<accession>A0A834Z2K5</accession>
<feature type="domain" description="Poly(A) RNA polymerase mitochondrial-like central palm" evidence="2">
    <location>
        <begin position="11"/>
        <end position="144"/>
    </location>
</feature>
<dbReference type="EMBL" id="JABCRI010000011">
    <property type="protein sequence ID" value="KAF8397421.1"/>
    <property type="molecule type" value="Genomic_DNA"/>
</dbReference>
<proteinExistence type="predicted"/>
<dbReference type="OMA" id="DISINNW"/>
<evidence type="ECO:0000256" key="1">
    <source>
        <dbReference type="SAM" id="MobiDB-lite"/>
    </source>
</evidence>
<evidence type="ECO:0000259" key="2">
    <source>
        <dbReference type="Pfam" id="PF22600"/>
    </source>
</evidence>
<dbReference type="AlphaFoldDB" id="A0A834Z2K5"/>
<dbReference type="PANTHER" id="PTHR12271">
    <property type="entry name" value="POLY A POLYMERASE CID PAP -RELATED"/>
    <property type="match status" value="1"/>
</dbReference>
<comment type="caution">
    <text evidence="3">The sequence shown here is derived from an EMBL/GenBank/DDBJ whole genome shotgun (WGS) entry which is preliminary data.</text>
</comment>
<keyword evidence="4" id="KW-1185">Reference proteome</keyword>
<sequence>MSTYQWEPYLREILSVIKPLEEDRATRVRIIDELQAVVDTVGNLRGATVEPFGSFISNLYTRWGDLDISLELPNGSFVSSAGKRRKQNLLKDLRVALQRNGGAHNLQFIPKARVPLLIFESNHRNISCDISISNLLGQIKSKFLFWITEIDDRFRDMVLLVKEWAKAQNINNPKSGTLNSYSLCLLVIFHFQTCEPAILPPLQEIYAGNISDDLTVCTMQTFSVRVNVERDIQATCAGNITRFRSNRLRRVNRSSLSELFASFFKKIEDPFEQSQNAARAVGTSQLIMISNALEGSHNRLRLANQDRNSLIASLVRPQIRSQLGVWRPPSYLGGVQLGSRTHASAVPSPIQQQFQITRPSPIQHRFQNVQPSASPIQQQFQITRPSPIQQRFQNVQPSASPIQQQFQNMRLGTHPSTSSPRVLDFHSQDRQARRPKPFDQ</sequence>
<dbReference type="InterPro" id="IPR054708">
    <property type="entry name" value="MTPAP-like_central"/>
</dbReference>
<evidence type="ECO:0000313" key="3">
    <source>
        <dbReference type="EMBL" id="KAF8397421.1"/>
    </source>
</evidence>
<dbReference type="Pfam" id="PF22600">
    <property type="entry name" value="MTPAP-like_central"/>
    <property type="match status" value="1"/>
</dbReference>
<organism evidence="3 4">
    <name type="scientific">Tetracentron sinense</name>
    <name type="common">Spur-leaf</name>
    <dbReference type="NCBI Taxonomy" id="13715"/>
    <lineage>
        <taxon>Eukaryota</taxon>
        <taxon>Viridiplantae</taxon>
        <taxon>Streptophyta</taxon>
        <taxon>Embryophyta</taxon>
        <taxon>Tracheophyta</taxon>
        <taxon>Spermatophyta</taxon>
        <taxon>Magnoliopsida</taxon>
        <taxon>Trochodendrales</taxon>
        <taxon>Trochodendraceae</taxon>
        <taxon>Tetracentron</taxon>
    </lineage>
</organism>
<dbReference type="GO" id="GO:0050265">
    <property type="term" value="F:RNA uridylyltransferase activity"/>
    <property type="evidence" value="ECO:0007669"/>
    <property type="project" value="TreeGrafter"/>
</dbReference>
<dbReference type="InterPro" id="IPR043519">
    <property type="entry name" value="NT_sf"/>
</dbReference>
<dbReference type="SUPFAM" id="SSF81631">
    <property type="entry name" value="PAP/OAS1 substrate-binding domain"/>
    <property type="match status" value="1"/>
</dbReference>
<dbReference type="OrthoDB" id="2274644at2759"/>
<reference evidence="3 4" key="1">
    <citation type="submission" date="2020-04" db="EMBL/GenBank/DDBJ databases">
        <title>Plant Genome Project.</title>
        <authorList>
            <person name="Zhang R.-G."/>
        </authorList>
    </citation>
    <scope>NUCLEOTIDE SEQUENCE [LARGE SCALE GENOMIC DNA]</scope>
    <source>
        <strain evidence="3">YNK0</strain>
        <tissue evidence="3">Leaf</tissue>
    </source>
</reference>